<evidence type="ECO:0000313" key="3">
    <source>
        <dbReference type="Proteomes" id="UP000297975"/>
    </source>
</evidence>
<organism evidence="2 3">
    <name type="scientific">Filobacillus milosensis</name>
    <dbReference type="NCBI Taxonomy" id="94137"/>
    <lineage>
        <taxon>Bacteria</taxon>
        <taxon>Bacillati</taxon>
        <taxon>Bacillota</taxon>
        <taxon>Bacilli</taxon>
        <taxon>Bacillales</taxon>
        <taxon>Bacillaceae</taxon>
        <taxon>Filobacillus</taxon>
    </lineage>
</organism>
<gene>
    <name evidence="2" type="ORF">E3U55_16900</name>
</gene>
<accession>A0A4Y8ICT8</accession>
<dbReference type="OrthoDB" id="2652080at2"/>
<feature type="transmembrane region" description="Helical" evidence="1">
    <location>
        <begin position="7"/>
        <end position="30"/>
    </location>
</feature>
<reference evidence="2 3" key="1">
    <citation type="submission" date="2019-03" db="EMBL/GenBank/DDBJ databases">
        <authorList>
            <person name="He R.-H."/>
        </authorList>
    </citation>
    <scope>NUCLEOTIDE SEQUENCE [LARGE SCALE GENOMIC DNA]</scope>
    <source>
        <strain evidence="3">SH 714</strain>
    </source>
</reference>
<dbReference type="AlphaFoldDB" id="A0A4Y8ICT8"/>
<feature type="transmembrane region" description="Helical" evidence="1">
    <location>
        <begin position="58"/>
        <end position="80"/>
    </location>
</feature>
<dbReference type="Proteomes" id="UP000297975">
    <property type="component" value="Unassembled WGS sequence"/>
</dbReference>
<keyword evidence="1" id="KW-1133">Transmembrane helix</keyword>
<sequence length="91" mass="10109">MKLFGTIITFLGGIFVGLSGLEKILIFASLSSFNPNITSDIQEVKAFTPEYIWSITNYTFGFGIALFLIGIVIFLATYLVNNKTIKDKFSN</sequence>
<protein>
    <submittedName>
        <fullName evidence="2">Uncharacterized protein</fullName>
    </submittedName>
</protein>
<evidence type="ECO:0000313" key="2">
    <source>
        <dbReference type="EMBL" id="TFB12909.1"/>
    </source>
</evidence>
<keyword evidence="1" id="KW-0472">Membrane</keyword>
<keyword evidence="1" id="KW-0812">Transmembrane</keyword>
<evidence type="ECO:0000256" key="1">
    <source>
        <dbReference type="SAM" id="Phobius"/>
    </source>
</evidence>
<dbReference type="EMBL" id="SOPW01000035">
    <property type="protein sequence ID" value="TFB12909.1"/>
    <property type="molecule type" value="Genomic_DNA"/>
</dbReference>
<keyword evidence="3" id="KW-1185">Reference proteome</keyword>
<name>A0A4Y8ICT8_9BACI</name>
<dbReference type="RefSeq" id="WP_134341654.1">
    <property type="nucleotide sequence ID" value="NZ_SOPW01000035.1"/>
</dbReference>
<proteinExistence type="predicted"/>
<comment type="caution">
    <text evidence="2">The sequence shown here is derived from an EMBL/GenBank/DDBJ whole genome shotgun (WGS) entry which is preliminary data.</text>
</comment>